<keyword evidence="1" id="KW-0862">Zinc</keyword>
<dbReference type="Proteomes" id="UP001172159">
    <property type="component" value="Unassembled WGS sequence"/>
</dbReference>
<evidence type="ECO:0000313" key="4">
    <source>
        <dbReference type="EMBL" id="KAK0744787.1"/>
    </source>
</evidence>
<dbReference type="AlphaFoldDB" id="A0AA40EST1"/>
<dbReference type="Gene3D" id="3.30.160.60">
    <property type="entry name" value="Classic Zinc Finger"/>
    <property type="match status" value="1"/>
</dbReference>
<dbReference type="InterPro" id="IPR013087">
    <property type="entry name" value="Znf_C2H2_type"/>
</dbReference>
<proteinExistence type="predicted"/>
<evidence type="ECO:0000259" key="3">
    <source>
        <dbReference type="PROSITE" id="PS50157"/>
    </source>
</evidence>
<sequence>MECPEVGCGQPFQRQPDLVRHRFTHIAWNRPCANCSDNFTTASAFIQHKCGRRSPKREQIDYRRKLVENELGLSITSTTRRRRGGRIKAKPPTDSSHATSFQQLGQDAMVHGESSSANPQTVEAMPSSALVGPAQPSSSTNFDMGREYTTTLWEQYTTVDWAQMPDAVWTTQS</sequence>
<dbReference type="PROSITE" id="PS50157">
    <property type="entry name" value="ZINC_FINGER_C2H2_2"/>
    <property type="match status" value="1"/>
</dbReference>
<gene>
    <name evidence="4" type="ORF">B0T21DRAFT_93147</name>
</gene>
<comment type="caution">
    <text evidence="4">The sequence shown here is derived from an EMBL/GenBank/DDBJ whole genome shotgun (WGS) entry which is preliminary data.</text>
</comment>
<keyword evidence="1" id="KW-0479">Metal-binding</keyword>
<feature type="region of interest" description="Disordered" evidence="2">
    <location>
        <begin position="79"/>
        <end position="100"/>
    </location>
</feature>
<keyword evidence="5" id="KW-1185">Reference proteome</keyword>
<evidence type="ECO:0000313" key="5">
    <source>
        <dbReference type="Proteomes" id="UP001172159"/>
    </source>
</evidence>
<accession>A0AA40EST1</accession>
<dbReference type="EMBL" id="JAUKTV010000002">
    <property type="protein sequence ID" value="KAK0744787.1"/>
    <property type="molecule type" value="Genomic_DNA"/>
</dbReference>
<evidence type="ECO:0000256" key="1">
    <source>
        <dbReference type="PROSITE-ProRule" id="PRU00042"/>
    </source>
</evidence>
<dbReference type="GO" id="GO:0008270">
    <property type="term" value="F:zinc ion binding"/>
    <property type="evidence" value="ECO:0007669"/>
    <property type="project" value="UniProtKB-KW"/>
</dbReference>
<protein>
    <recommendedName>
        <fullName evidence="3">C2H2-type domain-containing protein</fullName>
    </recommendedName>
</protein>
<dbReference type="PROSITE" id="PS00028">
    <property type="entry name" value="ZINC_FINGER_C2H2_1"/>
    <property type="match status" value="1"/>
</dbReference>
<organism evidence="4 5">
    <name type="scientific">Apiosordaria backusii</name>
    <dbReference type="NCBI Taxonomy" id="314023"/>
    <lineage>
        <taxon>Eukaryota</taxon>
        <taxon>Fungi</taxon>
        <taxon>Dikarya</taxon>
        <taxon>Ascomycota</taxon>
        <taxon>Pezizomycotina</taxon>
        <taxon>Sordariomycetes</taxon>
        <taxon>Sordariomycetidae</taxon>
        <taxon>Sordariales</taxon>
        <taxon>Lasiosphaeriaceae</taxon>
        <taxon>Apiosordaria</taxon>
    </lineage>
</organism>
<keyword evidence="1" id="KW-0863">Zinc-finger</keyword>
<feature type="domain" description="C2H2-type" evidence="3">
    <location>
        <begin position="1"/>
        <end position="25"/>
    </location>
</feature>
<reference evidence="4" key="1">
    <citation type="submission" date="2023-06" db="EMBL/GenBank/DDBJ databases">
        <title>Genome-scale phylogeny and comparative genomics of the fungal order Sordariales.</title>
        <authorList>
            <consortium name="Lawrence Berkeley National Laboratory"/>
            <person name="Hensen N."/>
            <person name="Bonometti L."/>
            <person name="Westerberg I."/>
            <person name="Brannstrom I.O."/>
            <person name="Guillou S."/>
            <person name="Cros-Aarteil S."/>
            <person name="Calhoun S."/>
            <person name="Haridas S."/>
            <person name="Kuo A."/>
            <person name="Mondo S."/>
            <person name="Pangilinan J."/>
            <person name="Riley R."/>
            <person name="Labutti K."/>
            <person name="Andreopoulos B."/>
            <person name="Lipzen A."/>
            <person name="Chen C."/>
            <person name="Yanf M."/>
            <person name="Daum C."/>
            <person name="Ng V."/>
            <person name="Clum A."/>
            <person name="Steindorff A."/>
            <person name="Ohm R."/>
            <person name="Martin F."/>
            <person name="Silar P."/>
            <person name="Natvig D."/>
            <person name="Lalanne C."/>
            <person name="Gautier V."/>
            <person name="Ament-Velasquez S.L."/>
            <person name="Kruys A."/>
            <person name="Hutchinson M.I."/>
            <person name="Powell A.J."/>
            <person name="Barry K."/>
            <person name="Miller A.N."/>
            <person name="Grigoriev I.V."/>
            <person name="Debuchy R."/>
            <person name="Gladieux P."/>
            <person name="Thoren M.H."/>
            <person name="Johannesson H."/>
        </authorList>
    </citation>
    <scope>NUCLEOTIDE SEQUENCE</scope>
    <source>
        <strain evidence="4">CBS 540.89</strain>
    </source>
</reference>
<feature type="compositionally biased region" description="Basic residues" evidence="2">
    <location>
        <begin position="79"/>
        <end position="89"/>
    </location>
</feature>
<name>A0AA40EST1_9PEZI</name>
<evidence type="ECO:0000256" key="2">
    <source>
        <dbReference type="SAM" id="MobiDB-lite"/>
    </source>
</evidence>